<protein>
    <recommendedName>
        <fullName evidence="1">ABM domain-containing protein</fullName>
    </recommendedName>
</protein>
<accession>A0ABR1IKH7</accession>
<dbReference type="Pfam" id="PF03992">
    <property type="entry name" value="ABM"/>
    <property type="match status" value="1"/>
</dbReference>
<dbReference type="InterPro" id="IPR007138">
    <property type="entry name" value="ABM_dom"/>
</dbReference>
<feature type="domain" description="ABM" evidence="1">
    <location>
        <begin position="14"/>
        <end position="108"/>
    </location>
</feature>
<dbReference type="Gene3D" id="3.30.70.100">
    <property type="match status" value="1"/>
</dbReference>
<evidence type="ECO:0000259" key="1">
    <source>
        <dbReference type="PROSITE" id="PS51725"/>
    </source>
</evidence>
<keyword evidence="3" id="KW-1185">Reference proteome</keyword>
<dbReference type="PROSITE" id="PS51725">
    <property type="entry name" value="ABM"/>
    <property type="match status" value="1"/>
</dbReference>
<evidence type="ECO:0000313" key="3">
    <source>
        <dbReference type="Proteomes" id="UP001498398"/>
    </source>
</evidence>
<sequence>MAENLPERTSSGKLMILVRIKVKPGKETRFEELATASKLSADSDKEPGVLTYRVTRVVDKDAKPTGEYVAIEEYAGKAEVLTHLQAPAYLELMKEASEVLEDAPAIEVIDEF</sequence>
<dbReference type="Proteomes" id="UP001498398">
    <property type="component" value="Unassembled WGS sequence"/>
</dbReference>
<evidence type="ECO:0000313" key="2">
    <source>
        <dbReference type="EMBL" id="KAK7435209.1"/>
    </source>
</evidence>
<reference evidence="2 3" key="1">
    <citation type="submission" date="2024-01" db="EMBL/GenBank/DDBJ databases">
        <title>A draft genome for the cacao thread blight pathogen Marasmiellus scandens.</title>
        <authorList>
            <person name="Baruah I.K."/>
            <person name="Leung J."/>
            <person name="Bukari Y."/>
            <person name="Amoako-Attah I."/>
            <person name="Meinhardt L.W."/>
            <person name="Bailey B.A."/>
            <person name="Cohen S.P."/>
        </authorList>
    </citation>
    <scope>NUCLEOTIDE SEQUENCE [LARGE SCALE GENOMIC DNA]</scope>
    <source>
        <strain evidence="2 3">GH-19</strain>
    </source>
</reference>
<dbReference type="EMBL" id="JBANRG010000110">
    <property type="protein sequence ID" value="KAK7435209.1"/>
    <property type="molecule type" value="Genomic_DNA"/>
</dbReference>
<organism evidence="2 3">
    <name type="scientific">Marasmiellus scandens</name>
    <dbReference type="NCBI Taxonomy" id="2682957"/>
    <lineage>
        <taxon>Eukaryota</taxon>
        <taxon>Fungi</taxon>
        <taxon>Dikarya</taxon>
        <taxon>Basidiomycota</taxon>
        <taxon>Agaricomycotina</taxon>
        <taxon>Agaricomycetes</taxon>
        <taxon>Agaricomycetidae</taxon>
        <taxon>Agaricales</taxon>
        <taxon>Marasmiineae</taxon>
        <taxon>Omphalotaceae</taxon>
        <taxon>Marasmiellus</taxon>
    </lineage>
</organism>
<name>A0ABR1IKH7_9AGAR</name>
<comment type="caution">
    <text evidence="2">The sequence shown here is derived from an EMBL/GenBank/DDBJ whole genome shotgun (WGS) entry which is preliminary data.</text>
</comment>
<proteinExistence type="predicted"/>
<dbReference type="InterPro" id="IPR011008">
    <property type="entry name" value="Dimeric_a/b-barrel"/>
</dbReference>
<dbReference type="SUPFAM" id="SSF54909">
    <property type="entry name" value="Dimeric alpha+beta barrel"/>
    <property type="match status" value="1"/>
</dbReference>
<gene>
    <name evidence="2" type="ORF">VKT23_019778</name>
</gene>